<feature type="region of interest" description="Disordered" evidence="1">
    <location>
        <begin position="265"/>
        <end position="324"/>
    </location>
</feature>
<dbReference type="CDD" id="cd07739">
    <property type="entry name" value="metallo-hydrolase-like_MBL-fold"/>
    <property type="match status" value="1"/>
</dbReference>
<protein>
    <recommendedName>
        <fullName evidence="2">Metallo-beta-lactamase domain-containing protein</fullName>
    </recommendedName>
</protein>
<sequence length="324" mass="35453">MVDLELMYTKREKLSLDRRNRLLWAAISYFTCSTKIGKISNIMIPKLSTLGLLATTAAMVRGACSSKIRVETHINSGLSLDMVSSLIIGSQAAVVIDMPMAIPQAVELAAWVKNTTDKPLVAAFTTHFHPDHYLSGAEFLKSFPNTKYYANSKAAAQIRVEAASKVQAVGTAFGADNIVKEVAIPSPYDFTFFTLPGDEASPIHLLSPLTGDTVDETMFWVPSIRTLVAGDAVYGHDVHLWLADLLTPELTKSWLSTLDSIKAPSGPKGQSFPGPLALETRSSAQPFDLDFTRKYSPDSGRSRSDSKGPRHVSRHSRFSKKFQC</sequence>
<gene>
    <name evidence="3" type="ORF">VDBG_05000</name>
</gene>
<dbReference type="PANTHER" id="PTHR42951:SF14">
    <property type="entry name" value="METALLO-BETA-LACTAMASE SUPERFAMILY PROTEIN"/>
    <property type="match status" value="1"/>
</dbReference>
<feature type="domain" description="Metallo-beta-lactamase" evidence="2">
    <location>
        <begin position="81"/>
        <end position="266"/>
    </location>
</feature>
<dbReference type="OrthoDB" id="536211at2759"/>
<dbReference type="PANTHER" id="PTHR42951">
    <property type="entry name" value="METALLO-BETA-LACTAMASE DOMAIN-CONTAINING"/>
    <property type="match status" value="1"/>
</dbReference>
<dbReference type="SMART" id="SM00849">
    <property type="entry name" value="Lactamase_B"/>
    <property type="match status" value="1"/>
</dbReference>
<feature type="compositionally biased region" description="Basic and acidic residues" evidence="1">
    <location>
        <begin position="290"/>
        <end position="308"/>
    </location>
</feature>
<keyword evidence="4" id="KW-1185">Reference proteome</keyword>
<dbReference type="EMBL" id="DS985218">
    <property type="protein sequence ID" value="EEY18891.1"/>
    <property type="molecule type" value="Genomic_DNA"/>
</dbReference>
<dbReference type="Proteomes" id="UP000008698">
    <property type="component" value="Unassembled WGS sequence"/>
</dbReference>
<reference evidence="4" key="1">
    <citation type="journal article" date="2011" name="PLoS Pathog.">
        <title>Comparative genomics yields insights into niche adaptation of plant vascular wilt pathogens.</title>
        <authorList>
            <person name="Klosterman S.J."/>
            <person name="Subbarao K.V."/>
            <person name="Kang S."/>
            <person name="Veronese P."/>
            <person name="Gold S.E."/>
            <person name="Thomma B.P.H.J."/>
            <person name="Chen Z."/>
            <person name="Henrissat B."/>
            <person name="Lee Y.-H."/>
            <person name="Park J."/>
            <person name="Garcia-Pedrajas M.D."/>
            <person name="Barbara D.J."/>
            <person name="Anchieta A."/>
            <person name="de Jonge R."/>
            <person name="Santhanam P."/>
            <person name="Maruthachalam K."/>
            <person name="Atallah Z."/>
            <person name="Amyotte S.G."/>
            <person name="Paz Z."/>
            <person name="Inderbitzin P."/>
            <person name="Hayes R.J."/>
            <person name="Heiman D.I."/>
            <person name="Young S."/>
            <person name="Zeng Q."/>
            <person name="Engels R."/>
            <person name="Galagan J."/>
            <person name="Cuomo C.A."/>
            <person name="Dobinson K.F."/>
            <person name="Ma L.-J."/>
        </authorList>
    </citation>
    <scope>NUCLEOTIDE SEQUENCE [LARGE SCALE GENOMIC DNA]</scope>
    <source>
        <strain evidence="4">VaMs.102 / ATCC MYA-4576 / FGSC 10136</strain>
    </source>
</reference>
<dbReference type="InterPro" id="IPR050855">
    <property type="entry name" value="NDM-1-like"/>
</dbReference>
<proteinExistence type="predicted"/>
<dbReference type="KEGG" id="val:VDBG_05000"/>
<name>C9SIW8_VERA1</name>
<dbReference type="AlphaFoldDB" id="C9SIW8"/>
<dbReference type="InterPro" id="IPR036866">
    <property type="entry name" value="RibonucZ/Hydroxyglut_hydro"/>
</dbReference>
<evidence type="ECO:0000313" key="4">
    <source>
        <dbReference type="Proteomes" id="UP000008698"/>
    </source>
</evidence>
<dbReference type="STRING" id="526221.C9SIW8"/>
<dbReference type="eggNOG" id="ENOG502RRQ1">
    <property type="taxonomic scope" value="Eukaryota"/>
</dbReference>
<evidence type="ECO:0000313" key="3">
    <source>
        <dbReference type="EMBL" id="EEY18891.1"/>
    </source>
</evidence>
<organism evidence="4">
    <name type="scientific">Verticillium alfalfae (strain VaMs.102 / ATCC MYA-4576 / FGSC 10136)</name>
    <name type="common">Verticillium wilt of alfalfa</name>
    <name type="synonym">Verticillium albo-atrum</name>
    <dbReference type="NCBI Taxonomy" id="526221"/>
    <lineage>
        <taxon>Eukaryota</taxon>
        <taxon>Fungi</taxon>
        <taxon>Dikarya</taxon>
        <taxon>Ascomycota</taxon>
        <taxon>Pezizomycotina</taxon>
        <taxon>Sordariomycetes</taxon>
        <taxon>Hypocreomycetidae</taxon>
        <taxon>Glomerellales</taxon>
        <taxon>Plectosphaerellaceae</taxon>
        <taxon>Verticillium</taxon>
    </lineage>
</organism>
<dbReference type="SUPFAM" id="SSF56281">
    <property type="entry name" value="Metallo-hydrolase/oxidoreductase"/>
    <property type="match status" value="1"/>
</dbReference>
<accession>C9SIW8</accession>
<dbReference type="Gene3D" id="3.60.15.10">
    <property type="entry name" value="Ribonuclease Z/Hydroxyacylglutathione hydrolase-like"/>
    <property type="match status" value="1"/>
</dbReference>
<dbReference type="InterPro" id="IPR001279">
    <property type="entry name" value="Metallo-B-lactamas"/>
</dbReference>
<evidence type="ECO:0000259" key="2">
    <source>
        <dbReference type="SMART" id="SM00849"/>
    </source>
</evidence>
<dbReference type="RefSeq" id="XP_003005394.1">
    <property type="nucleotide sequence ID" value="XM_003005348.1"/>
</dbReference>
<evidence type="ECO:0000256" key="1">
    <source>
        <dbReference type="SAM" id="MobiDB-lite"/>
    </source>
</evidence>
<feature type="compositionally biased region" description="Basic residues" evidence="1">
    <location>
        <begin position="309"/>
        <end position="324"/>
    </location>
</feature>
<dbReference type="HOGENOM" id="CLU_054962_0_0_1"/>
<dbReference type="GeneID" id="9536812"/>
<dbReference type="Pfam" id="PF00753">
    <property type="entry name" value="Lactamase_B"/>
    <property type="match status" value="1"/>
</dbReference>